<dbReference type="SUPFAM" id="SSF69318">
    <property type="entry name" value="Integrin alpha N-terminal domain"/>
    <property type="match status" value="2"/>
</dbReference>
<dbReference type="GO" id="GO:0007229">
    <property type="term" value="P:integrin-mediated signaling pathway"/>
    <property type="evidence" value="ECO:0007669"/>
    <property type="project" value="TreeGrafter"/>
</dbReference>
<dbReference type="InterPro" id="IPR028994">
    <property type="entry name" value="Integrin_alpha_N"/>
</dbReference>
<dbReference type="GO" id="GO:0033627">
    <property type="term" value="P:cell adhesion mediated by integrin"/>
    <property type="evidence" value="ECO:0007669"/>
    <property type="project" value="TreeGrafter"/>
</dbReference>
<evidence type="ECO:0000313" key="5">
    <source>
        <dbReference type="EMBL" id="QNO49094.1"/>
    </source>
</evidence>
<keyword evidence="4" id="KW-0472">Membrane</keyword>
<dbReference type="InterPro" id="IPR000413">
    <property type="entry name" value="Integrin_alpha"/>
</dbReference>
<gene>
    <name evidence="5" type="ORF">CPECMPGB_00014</name>
    <name evidence="6" type="ORF">DBBAIPCH_00014</name>
</gene>
<evidence type="ECO:0000256" key="3">
    <source>
        <dbReference type="ARBA" id="ARBA00023180"/>
    </source>
</evidence>
<dbReference type="GO" id="GO:0005178">
    <property type="term" value="F:integrin binding"/>
    <property type="evidence" value="ECO:0007669"/>
    <property type="project" value="TreeGrafter"/>
</dbReference>
<dbReference type="SMART" id="SM00191">
    <property type="entry name" value="Int_alpha"/>
    <property type="match status" value="6"/>
</dbReference>
<dbReference type="PROSITE" id="PS51470">
    <property type="entry name" value="FG_GAP"/>
    <property type="match status" value="4"/>
</dbReference>
<keyword evidence="4" id="KW-1133">Transmembrane helix</keyword>
<dbReference type="GO" id="GO:0008305">
    <property type="term" value="C:integrin complex"/>
    <property type="evidence" value="ECO:0007669"/>
    <property type="project" value="InterPro"/>
</dbReference>
<feature type="transmembrane region" description="Helical" evidence="4">
    <location>
        <begin position="123"/>
        <end position="141"/>
    </location>
</feature>
<dbReference type="GO" id="GO:0098609">
    <property type="term" value="P:cell-cell adhesion"/>
    <property type="evidence" value="ECO:0007669"/>
    <property type="project" value="TreeGrafter"/>
</dbReference>
<organism evidence="6">
    <name type="scientific">Candidatus Methanogaster sp. ANME-2c ERB4</name>
    <dbReference type="NCBI Taxonomy" id="2759911"/>
    <lineage>
        <taxon>Archaea</taxon>
        <taxon>Methanobacteriati</taxon>
        <taxon>Methanobacteriota</taxon>
        <taxon>Stenosarchaea group</taxon>
        <taxon>Methanomicrobia</taxon>
        <taxon>Methanosarcinales</taxon>
        <taxon>ANME-2 cluster</taxon>
        <taxon>Candidatus Methanogasteraceae</taxon>
        <taxon>Candidatus Methanogaster</taxon>
    </lineage>
</organism>
<sequence length="1654" mass="179559">MVTDFFVGLFIIFRNVFGKPQRAHRAQRIRRKQQLSVPSASSVVNLLCHNPSTPKKLKSHFFAMVSWMRNTTADIIDIGRKYYQRERRGTRRIDLKTLFSLCPIRPQQKWAQPKIPVKYTRRLLFFAPSRLCVFALLFFNLTQGRKGAETRRVLSISVFTSFALLYIQLTITKITRFPDSAQKCPSSRGWLRDSCAQLQTLEGFAAALLMVGTVYLVVSAVTLSVPQTELHVDAQLKTYGRDALAILDAPMPPAGDGTYHTSSLKNSVVDWMNGIAGATSFETEVFTPDSGGNNASHRFFFRTQFGCNYNHTFEVLIPNNTLISHATITLTGLPRLGTGSCDDPRIGKPLPLALSDTSFPDNFGCAIAHGDLNGDGVQDMVVGIYNSSSGAVYVYYGNNTSIATWASGAPDIAITNPGASGDWFGCAVACGDVNCDGFDDVIVGAHKNDSTQADTGAVYVYYGGTPIGTPDVTMIDPVAAGMGKPNDWFGYSLACGDLNCDGFDDVIAGAPGVHKTVPNAGRVFVYYGSGSLSAHPADADVELCNPYASSDFFGISVASFDLSGDGTTDIVVGANASNRTYIRFGSASLPPLINGAEDEMNLTIYCESNSEFGISVARAGDVNNDGADDLIVGAPENDSAHIFYGGSLLDSTSDINLTGAAGSGFGTAVSASGDVDCDGYSGVIVGGSDNTAEVLYDLDLTVGAITISESGSGFGTVVANIGDLDCDGIPDFVVGAPGVGKVYVYTPRFPETPWLALGNATDFANGNGTKVWEYMTVIKTDDGTRVGGGTTDKTLPIYREITTDAILSMYVMTSNATNVRISVNDVEVNATSPAIETGGIWVWHNITLLEDITEWRIGDNTITINVTSGALSIGRDESYANMIRVILPITQPFTASERTPDFADAINDWTTSHPLHDAADVGNYTSYQYYGGTANETGWAVPFLLHSDSSGVINVTNLRIGATPSLNENLDTLLPDFVEYNVIFAYLDTIMKGHLYTFSDGSYEKTLNFTDDVINNMDGNLTVHILLPENTTEVYAANMDLAGLPNESIGTTNLEVNIAQEDDVTFTVDSNGYIHIAYSKNAPQLWYLNNFGGWDEDDTNKISIGGGETHNLSIIIDRNDELHAAFIKGNPASKHRVHYSRTYDGVWLSSTIEVNDSINPPPSQPCIAVDSVNAPHIVWVENASIYYSNDTAGTWSPAVPVNDTTNATSPLLGIDSSDIKHLTFLENKTVYYMSTLTGDWGAPAHVGNSTNATDTAMSIDLKDYAHLAWVENGTTVYYSNNTIGSWSQKETVYTGTAVSDLSIVTDYSANAHITWVDCGYVYYSHNVVGSWSTPVKLGSGSALHPSIATDTSGNIHVIWGEGKTLYYYGHVLYYPHKPYVVVPNSTIWDYNVEEINHHDTKIGEISLGDSTTDALCKDFDIDEEIKGQSFLSIYTKGNDSAIDIYIDSAWVRSAFIPANASHEFVWQNITLPPGAWHTGTNHLRINGSNLNNVYGYAEKTDGTSDYHYDNGTMDTSFGSSDYTWMIRVYATEYRGTETISDFSETLNGYISSHDASGGNYNITVTVHSDARGVIKLSRLRMYYYIRGDETQVAQTRIITNGAPQSSSVTATKIVTLQDCDVTASDAEERIPDASISPIINLWNIVSVRLEMWYK</sequence>
<feature type="transmembrane region" description="Helical" evidence="4">
    <location>
        <begin position="153"/>
        <end position="171"/>
    </location>
</feature>
<keyword evidence="4" id="KW-0812">Transmembrane</keyword>
<dbReference type="InterPro" id="IPR013517">
    <property type="entry name" value="FG-GAP"/>
</dbReference>
<dbReference type="SUPFAM" id="SSF89372">
    <property type="entry name" value="Fucose-specific lectin"/>
    <property type="match status" value="1"/>
</dbReference>
<keyword evidence="3" id="KW-0325">Glycoprotein</keyword>
<dbReference type="Pfam" id="PF23959">
    <property type="entry name" value="DUF7288"/>
    <property type="match status" value="1"/>
</dbReference>
<dbReference type="PRINTS" id="PR01185">
    <property type="entry name" value="INTEGRINA"/>
</dbReference>
<dbReference type="GO" id="GO:0009897">
    <property type="term" value="C:external side of plasma membrane"/>
    <property type="evidence" value="ECO:0007669"/>
    <property type="project" value="TreeGrafter"/>
</dbReference>
<dbReference type="Gene3D" id="2.130.10.130">
    <property type="entry name" value="Integrin alpha, N-terminal"/>
    <property type="match status" value="4"/>
</dbReference>
<name>A0A7G9YM97_9EURY</name>
<evidence type="ECO:0000256" key="2">
    <source>
        <dbReference type="ARBA" id="ARBA00022737"/>
    </source>
</evidence>
<accession>A0A7G9YM97</accession>
<proteinExistence type="predicted"/>
<dbReference type="EMBL" id="MT631372">
    <property type="protein sequence ID" value="QNO49131.1"/>
    <property type="molecule type" value="Genomic_DNA"/>
</dbReference>
<evidence type="ECO:0000313" key="6">
    <source>
        <dbReference type="EMBL" id="QNO49131.1"/>
    </source>
</evidence>
<protein>
    <recommendedName>
        <fullName evidence="7">VCBS repeat-containing protein</fullName>
    </recommendedName>
</protein>
<dbReference type="PANTHER" id="PTHR23220">
    <property type="entry name" value="INTEGRIN ALPHA"/>
    <property type="match status" value="1"/>
</dbReference>
<dbReference type="Pfam" id="PF01839">
    <property type="entry name" value="FG-GAP"/>
    <property type="match status" value="1"/>
</dbReference>
<dbReference type="EMBL" id="MT631371">
    <property type="protein sequence ID" value="QNO49094.1"/>
    <property type="molecule type" value="Genomic_DNA"/>
</dbReference>
<dbReference type="InterPro" id="IPR055712">
    <property type="entry name" value="DUF7288"/>
</dbReference>
<dbReference type="GO" id="GO:0007160">
    <property type="term" value="P:cell-matrix adhesion"/>
    <property type="evidence" value="ECO:0007669"/>
    <property type="project" value="TreeGrafter"/>
</dbReference>
<keyword evidence="2" id="KW-0677">Repeat</keyword>
<dbReference type="PANTHER" id="PTHR23220:SF122">
    <property type="entry name" value="INTEGRIN ALPHA-PS1"/>
    <property type="match status" value="1"/>
</dbReference>
<evidence type="ECO:0000256" key="1">
    <source>
        <dbReference type="ARBA" id="ARBA00022729"/>
    </source>
</evidence>
<evidence type="ECO:0000256" key="4">
    <source>
        <dbReference type="SAM" id="Phobius"/>
    </source>
</evidence>
<dbReference type="InterPro" id="IPR013519">
    <property type="entry name" value="Int_alpha_beta-p"/>
</dbReference>
<dbReference type="Pfam" id="PF13517">
    <property type="entry name" value="FG-GAP_3"/>
    <property type="match status" value="1"/>
</dbReference>
<reference evidence="6" key="1">
    <citation type="submission" date="2020-06" db="EMBL/GenBank/DDBJ databases">
        <title>Unique genomic features of the anaerobic methanotrophic archaea.</title>
        <authorList>
            <person name="Chadwick G.L."/>
            <person name="Skennerton C.T."/>
            <person name="Laso-Perez R."/>
            <person name="Leu A.O."/>
            <person name="Speth D.R."/>
            <person name="Yu H."/>
            <person name="Morgan-Lang C."/>
            <person name="Hatzenpichler R."/>
            <person name="Goudeau D."/>
            <person name="Malmstrom R."/>
            <person name="Brazelton W.J."/>
            <person name="Woyke T."/>
            <person name="Hallam S.J."/>
            <person name="Tyson G.W."/>
            <person name="Wegener G."/>
            <person name="Boetius A."/>
            <person name="Orphan V."/>
        </authorList>
    </citation>
    <scope>NUCLEOTIDE SEQUENCE</scope>
</reference>
<keyword evidence="1" id="KW-0732">Signal</keyword>
<evidence type="ECO:0008006" key="7">
    <source>
        <dbReference type="Google" id="ProtNLM"/>
    </source>
</evidence>